<dbReference type="Pfam" id="PF12951">
    <property type="entry name" value="PATR"/>
    <property type="match status" value="3"/>
</dbReference>
<sequence>MKSTGLPLRFALLATTLGFACQANAATLLVTTTADSGAGSLRAAITSAGNGDTIMFQTGGTITLASELPVITRNLTIDGNGNNPVISGAGTYRPFFIGDAGTTGSTYSVTIANLSIANAAAQGGLGIDGGGGGAGLGGAVFVSSNGALTLSNVSLSNNQASGGAGGAFTNNLSGGGGGMGGNGGSSSSSAGNGGGGLAVGSNSVSGLGTNGGGTNGGVGTMTGAGTGGNGGFGGGGGGSETSFIASAVQGGNGGFGGGGGGGGNFFSGQGIGGAGGYGGGGGGAISGTTATGGNGGFGGGGAAVYAMTRTGGAGGFGAGAADVSLSVPGAAGGGGGLGAGGAVYVQTGGTVTVTGSLTVNGNGVAGGGGGGGYGDPGSAFGSGIFFQGTGGTPTTLAFGAGSQSIANGIADYIGSGGTNPGGGTNAADQGGSVALTKSGGGTLTLAGPNTYSGGTTINEGTTLVVGNSGALGSGVLTLNGGVTGVTVNFTGSFNIANDIIATGDPTYNVLTGNTVNLSGVLSGSGDVVVNNQSGYAGTLVLSGLNTYTGPTVVEAGTLQAGSTSAFGSNSAMTVLSGAVLDLAGFSNAVGSLAGAGIVTNSGAAAVVLTAGGDNSSTVFSGTIQDGAGAMALTKTGSGLLVLTGVNTYSGATVVGGGELRVNGSIAGSSLTTIGSGAILSGSGTLGNTVIQSGAIFAPGSGTPGSATTVAGSLAFQSGAVYLVQLNPSATTGAIVNGAATLAGSVTAAFASGTYLTRSYSILHAGSISGNFTAFSTVALPAGFSAGLRTTATDVLIELTAQLGALSPGGLNRNQRNVADALNGFFNGGGTLPPGFVALFGLSGTPLAGALTQLSGETATGAQQTTFDAMDQFLGVLTDPFVDGRWSRGADADGAIGYAAASGKRRGAEREAYGMMTKAPSRASFDSRWSVWAAGFGGSQTTDGNAVTGSNTATSRMAGTAVGADVWLSPRTVAGFALAGGGTSFNVAAGGSGRSDLFQAGAFVRHTAGPSYVSAALAYGWQDVTTDRTVTVSSSERLRAQFDANAFSARAEAGYRFATRWLGVTPYAAAQVTAFDLPAYAEQALAGSGTFALSYAARTATATRSEIGLRADKLLLIDQAVLTVRGRAAWAHEYGVDRSIITTFQTLPGASFVVDGASPRPDAALTSASAEIAWRNGVSIAASFEGAFSDVVRSYAGKGSIRYAW</sequence>
<dbReference type="PROSITE" id="PS51208">
    <property type="entry name" value="AUTOTRANSPORTER"/>
    <property type="match status" value="1"/>
</dbReference>
<dbReference type="InterPro" id="IPR005546">
    <property type="entry name" value="Autotransporte_beta"/>
</dbReference>
<dbReference type="Proteomes" id="UP000007886">
    <property type="component" value="Chromosome"/>
</dbReference>
<dbReference type="EMBL" id="AP012279">
    <property type="protein sequence ID" value="BAL73639.1"/>
    <property type="molecule type" value="Genomic_DNA"/>
</dbReference>
<dbReference type="SUPFAM" id="SSF103515">
    <property type="entry name" value="Autotransporter"/>
    <property type="match status" value="1"/>
</dbReference>
<evidence type="ECO:0000259" key="3">
    <source>
        <dbReference type="PROSITE" id="PS51208"/>
    </source>
</evidence>
<protein>
    <recommendedName>
        <fullName evidence="3">Autotransporter domain-containing protein</fullName>
    </recommendedName>
</protein>
<proteinExistence type="predicted"/>
<evidence type="ECO:0000313" key="5">
    <source>
        <dbReference type="Proteomes" id="UP000007886"/>
    </source>
</evidence>
<feature type="domain" description="Autotransporter" evidence="3">
    <location>
        <begin position="923"/>
        <end position="1204"/>
    </location>
</feature>
<reference evidence="4 5" key="1">
    <citation type="journal article" date="2012" name="Microbes Environ.">
        <title>Complete genome sequence of Bradyrhizobium sp. S23321: insights into symbiosis evolution in soil oligotrophs.</title>
        <authorList>
            <person name="Okubo T."/>
            <person name="Tsukui T."/>
            <person name="Maita H."/>
            <person name="Okamoto S."/>
            <person name="Oshima K."/>
            <person name="Fujisawa T."/>
            <person name="Saito A."/>
            <person name="Futamata H."/>
            <person name="Hattori R."/>
            <person name="Shimomura Y."/>
            <person name="Haruta S."/>
            <person name="Morimoto S."/>
            <person name="Wang Y."/>
            <person name="Sakai Y."/>
            <person name="Hattori M."/>
            <person name="Aizawa S."/>
            <person name="Nagashima K.V.P."/>
            <person name="Masuda S."/>
            <person name="Hattori T."/>
            <person name="Yamashita A."/>
            <person name="Bao Z."/>
            <person name="Hayatsu M."/>
            <person name="Kajiya-Kanegae H."/>
            <person name="Yoshinaga I."/>
            <person name="Sakamoto K."/>
            <person name="Toyota K."/>
            <person name="Nakao M."/>
            <person name="Kohara M."/>
            <person name="Anda M."/>
            <person name="Niwa R."/>
            <person name="Jung-Hwan P."/>
            <person name="Sameshima-Saito R."/>
            <person name="Tokuda S."/>
            <person name="Yamamoto S."/>
            <person name="Yamamoto S."/>
            <person name="Yokoyama T."/>
            <person name="Akutsu T."/>
            <person name="Nakamura Y."/>
            <person name="Nakahira-Yanaka Y."/>
            <person name="Takada Hoshino Y."/>
            <person name="Hirakawa H."/>
            <person name="Mitsui H."/>
            <person name="Terasawa K."/>
            <person name="Itakura M."/>
            <person name="Sato S."/>
            <person name="Ikeda-Ohtsubo W."/>
            <person name="Sakakura N."/>
            <person name="Kaminuma E."/>
            <person name="Minamisawa K."/>
        </authorList>
    </citation>
    <scope>NUCLEOTIDE SEQUENCE [LARGE SCALE GENOMIC DNA]</scope>
    <source>
        <strain evidence="4 5">S23321</strain>
    </source>
</reference>
<gene>
    <name evidence="4" type="ORF">S23_04160</name>
</gene>
<feature type="chain" id="PRO_5042558978" description="Autotransporter domain-containing protein" evidence="2">
    <location>
        <begin position="26"/>
        <end position="1204"/>
    </location>
</feature>
<feature type="signal peptide" evidence="2">
    <location>
        <begin position="1"/>
        <end position="25"/>
    </location>
</feature>
<dbReference type="SMART" id="SM00869">
    <property type="entry name" value="Autotransporter"/>
    <property type="match status" value="1"/>
</dbReference>
<accession>A0AAI8M868</accession>
<keyword evidence="1 2" id="KW-0732">Signal</keyword>
<dbReference type="PROSITE" id="PS51257">
    <property type="entry name" value="PROKAR_LIPOPROTEIN"/>
    <property type="match status" value="1"/>
</dbReference>
<dbReference type="SUPFAM" id="SSF51126">
    <property type="entry name" value="Pectin lyase-like"/>
    <property type="match status" value="2"/>
</dbReference>
<dbReference type="NCBIfam" id="TIGR02601">
    <property type="entry name" value="autotrns_rpt"/>
    <property type="match status" value="3"/>
</dbReference>
<dbReference type="KEGG" id="brs:S23_04160"/>
<keyword evidence="5" id="KW-1185">Reference proteome</keyword>
<dbReference type="AlphaFoldDB" id="A0AAI8M868"/>
<dbReference type="InterPro" id="IPR036709">
    <property type="entry name" value="Autotransporte_beta_dom_sf"/>
</dbReference>
<dbReference type="Gene3D" id="2.40.128.130">
    <property type="entry name" value="Autotransporter beta-domain"/>
    <property type="match status" value="1"/>
</dbReference>
<organism evidence="4 5">
    <name type="scientific">Bradyrhizobium cosmicum</name>
    <dbReference type="NCBI Taxonomy" id="1404864"/>
    <lineage>
        <taxon>Bacteria</taxon>
        <taxon>Pseudomonadati</taxon>
        <taxon>Pseudomonadota</taxon>
        <taxon>Alphaproteobacteria</taxon>
        <taxon>Hyphomicrobiales</taxon>
        <taxon>Nitrobacteraceae</taxon>
        <taxon>Bradyrhizobium</taxon>
    </lineage>
</organism>
<name>A0AAI8M868_9BRAD</name>
<dbReference type="Pfam" id="PF03797">
    <property type="entry name" value="Autotransporter"/>
    <property type="match status" value="1"/>
</dbReference>
<dbReference type="InterPro" id="IPR011050">
    <property type="entry name" value="Pectin_lyase_fold/virulence"/>
</dbReference>
<evidence type="ECO:0000313" key="4">
    <source>
        <dbReference type="EMBL" id="BAL73639.1"/>
    </source>
</evidence>
<evidence type="ECO:0000256" key="1">
    <source>
        <dbReference type="ARBA" id="ARBA00022729"/>
    </source>
</evidence>
<evidence type="ECO:0000256" key="2">
    <source>
        <dbReference type="SAM" id="SignalP"/>
    </source>
</evidence>
<dbReference type="InterPro" id="IPR013425">
    <property type="entry name" value="Autotrns_rpt"/>
</dbReference>
<dbReference type="RefSeq" id="WP_014439050.1">
    <property type="nucleotide sequence ID" value="NC_017082.1"/>
</dbReference>